<dbReference type="GO" id="GO:0005829">
    <property type="term" value="C:cytosol"/>
    <property type="evidence" value="ECO:0007669"/>
    <property type="project" value="TreeGrafter"/>
</dbReference>
<dbReference type="Gene3D" id="2.30.30.40">
    <property type="entry name" value="SH3 Domains"/>
    <property type="match status" value="1"/>
</dbReference>
<evidence type="ECO:0000313" key="6">
    <source>
        <dbReference type="Proteomes" id="UP000595897"/>
    </source>
</evidence>
<protein>
    <recommendedName>
        <fullName evidence="2">Chemotaxis protein CheW</fullName>
    </recommendedName>
</protein>
<dbReference type="RefSeq" id="WP_271715769.1">
    <property type="nucleotide sequence ID" value="NZ_AP024169.1"/>
</dbReference>
<keyword evidence="3" id="KW-0963">Cytoplasm</keyword>
<reference evidence="5 6" key="1">
    <citation type="submission" date="2020-11" db="EMBL/GenBank/DDBJ databases">
        <title>Draft genome sequencing of a Lachnospiraceae strain isolated from anoxic soil subjected to BSD treatment.</title>
        <authorList>
            <person name="Uek A."/>
            <person name="Tonouchi A."/>
        </authorList>
    </citation>
    <scope>NUCLEOTIDE SEQUENCE [LARGE SCALE GENOMIC DNA]</scope>
    <source>
        <strain evidence="5 6">TB5</strain>
    </source>
</reference>
<dbReference type="Pfam" id="PF01584">
    <property type="entry name" value="CheW"/>
    <property type="match status" value="1"/>
</dbReference>
<dbReference type="GO" id="GO:0007165">
    <property type="term" value="P:signal transduction"/>
    <property type="evidence" value="ECO:0007669"/>
    <property type="project" value="InterPro"/>
</dbReference>
<organism evidence="5 6">
    <name type="scientific">Anaeromicropila herbilytica</name>
    <dbReference type="NCBI Taxonomy" id="2785025"/>
    <lineage>
        <taxon>Bacteria</taxon>
        <taxon>Bacillati</taxon>
        <taxon>Bacillota</taxon>
        <taxon>Clostridia</taxon>
        <taxon>Lachnospirales</taxon>
        <taxon>Lachnospiraceae</taxon>
        <taxon>Anaeromicropila</taxon>
    </lineage>
</organism>
<dbReference type="GO" id="GO:0006935">
    <property type="term" value="P:chemotaxis"/>
    <property type="evidence" value="ECO:0007669"/>
    <property type="project" value="InterPro"/>
</dbReference>
<evidence type="ECO:0000259" key="4">
    <source>
        <dbReference type="PROSITE" id="PS50851"/>
    </source>
</evidence>
<dbReference type="EMBL" id="AP024169">
    <property type="protein sequence ID" value="BCN30558.1"/>
    <property type="molecule type" value="Genomic_DNA"/>
</dbReference>
<proteinExistence type="predicted"/>
<dbReference type="SUPFAM" id="SSF50341">
    <property type="entry name" value="CheW-like"/>
    <property type="match status" value="1"/>
</dbReference>
<dbReference type="Proteomes" id="UP000595897">
    <property type="component" value="Chromosome"/>
</dbReference>
<dbReference type="PROSITE" id="PS50851">
    <property type="entry name" value="CHEW"/>
    <property type="match status" value="1"/>
</dbReference>
<dbReference type="InterPro" id="IPR002545">
    <property type="entry name" value="CheW-lke_dom"/>
</dbReference>
<dbReference type="SMART" id="SM00260">
    <property type="entry name" value="CheW"/>
    <property type="match status" value="1"/>
</dbReference>
<dbReference type="AlphaFoldDB" id="A0A7R7ICB4"/>
<dbReference type="Gene3D" id="2.40.50.180">
    <property type="entry name" value="CheA-289, Domain 4"/>
    <property type="match status" value="1"/>
</dbReference>
<evidence type="ECO:0000256" key="2">
    <source>
        <dbReference type="ARBA" id="ARBA00021483"/>
    </source>
</evidence>
<evidence type="ECO:0000256" key="3">
    <source>
        <dbReference type="ARBA" id="ARBA00022490"/>
    </source>
</evidence>
<accession>A0A7R7ICB4</accession>
<name>A0A7R7ICB4_9FIRM</name>
<evidence type="ECO:0000313" key="5">
    <source>
        <dbReference type="EMBL" id="BCN30558.1"/>
    </source>
</evidence>
<dbReference type="InterPro" id="IPR036061">
    <property type="entry name" value="CheW-like_dom_sf"/>
</dbReference>
<dbReference type="PANTHER" id="PTHR22617:SF45">
    <property type="entry name" value="CHEMOTAXIS PROTEIN CHEW"/>
    <property type="match status" value="1"/>
</dbReference>
<keyword evidence="6" id="KW-1185">Reference proteome</keyword>
<feature type="domain" description="CheW-like" evidence="4">
    <location>
        <begin position="16"/>
        <end position="155"/>
    </location>
</feature>
<gene>
    <name evidence="5" type="primary">cheW</name>
    <name evidence="5" type="ORF">bsdtb5_18530</name>
</gene>
<dbReference type="PANTHER" id="PTHR22617">
    <property type="entry name" value="CHEMOTAXIS SENSOR HISTIDINE KINASE-RELATED"/>
    <property type="match status" value="1"/>
</dbReference>
<dbReference type="KEGG" id="ahb:bsdtb5_18530"/>
<comment type="subcellular location">
    <subcellularLocation>
        <location evidence="1">Cytoplasm</location>
    </subcellularLocation>
</comment>
<sequence>MTNIEEIEELEEDTQKDKFLLFSIDTNYYGIDIKTVIEIIGIQPITEVPELPDYIRGVINLRGTIIPVMDVRLRFEKEYREYCDRTCIIVIETNNVMVGLIVDSVAEVAVIPNENIMEPPCITSEGYRYIKGIGKCGDSVRLIIDCDRLLNEEESRSISDFNV</sequence>
<dbReference type="InterPro" id="IPR039315">
    <property type="entry name" value="CheW"/>
</dbReference>
<evidence type="ECO:0000256" key="1">
    <source>
        <dbReference type="ARBA" id="ARBA00004496"/>
    </source>
</evidence>